<dbReference type="InterPro" id="IPR036866">
    <property type="entry name" value="RibonucZ/Hydroxyglut_hydro"/>
</dbReference>
<evidence type="ECO:0000256" key="1">
    <source>
        <dbReference type="SAM" id="MobiDB-lite"/>
    </source>
</evidence>
<dbReference type="GO" id="GO:0005737">
    <property type="term" value="C:cytoplasm"/>
    <property type="evidence" value="ECO:0007669"/>
    <property type="project" value="TreeGrafter"/>
</dbReference>
<accession>A0A285QX18</accession>
<feature type="domain" description="Metallo-beta-lactamase" evidence="2">
    <location>
        <begin position="134"/>
        <end position="337"/>
    </location>
</feature>
<dbReference type="OrthoDB" id="9805728at2"/>
<dbReference type="SUPFAM" id="SSF56281">
    <property type="entry name" value="Metallo-hydrolase/oxidoreductase"/>
    <property type="match status" value="1"/>
</dbReference>
<dbReference type="Gene3D" id="3.60.15.10">
    <property type="entry name" value="Ribonuclease Z/Hydroxyacylglutathione hydrolase-like"/>
    <property type="match status" value="1"/>
</dbReference>
<protein>
    <submittedName>
        <fullName evidence="3">L-ascorbate metabolism protein UlaG, beta-lactamase superfamily</fullName>
    </submittedName>
</protein>
<dbReference type="InterPro" id="IPR001279">
    <property type="entry name" value="Metallo-B-lactamas"/>
</dbReference>
<feature type="region of interest" description="Disordered" evidence="1">
    <location>
        <begin position="48"/>
        <end position="67"/>
    </location>
</feature>
<sequence length="407" mass="43355">MTLLSILRGLLWLLLFLVGAAGFAATILPRFLDRVYYAGPRSDHFDGERFFNPDGDDDTAAPPGGGSRRSFLWRQLTGNDGRPAWPAAVSVTPARPDALLQPRAGQASAADGNPPMLATWVGHATVLVQVPGLNILTDPVWSERAGPFGFGPKRVHEPGIAFDDLPKVDVVLLSHNHYDHMDLATLKRLWERDRPLIVTPLGNDTILRGHGIDAVALDWGAQTDVPAAGGGAPIRVILNRAHHWGSRWGADRSRALWGGFVVVLPGGNLYFAGDTGFGDGRWADEAAAHGPIRLALIPIGAFRFVPGQMTSGSHIGPADAAEAYRRTGAARAIPIHWGTFRLSYEGRDTPPGLLAAATACTGQSGFDPVPVGVPQAIPPFAPAAPARAFSRTEILACLHTPAARTLK</sequence>
<keyword evidence="4" id="KW-1185">Reference proteome</keyword>
<dbReference type="RefSeq" id="WP_097063533.1">
    <property type="nucleotide sequence ID" value="NZ_OBMI01000002.1"/>
</dbReference>
<evidence type="ECO:0000313" key="3">
    <source>
        <dbReference type="EMBL" id="SOB86510.1"/>
    </source>
</evidence>
<reference evidence="3 4" key="1">
    <citation type="submission" date="2017-07" db="EMBL/GenBank/DDBJ databases">
        <authorList>
            <person name="Sun Z.S."/>
            <person name="Albrecht U."/>
            <person name="Echele G."/>
            <person name="Lee C.C."/>
        </authorList>
    </citation>
    <scope>NUCLEOTIDE SEQUENCE [LARGE SCALE GENOMIC DNA]</scope>
    <source>
        <strain evidence="3 4">CGMCC 1.12672</strain>
    </source>
</reference>
<organism evidence="3 4">
    <name type="scientific">Sphingomonas guangdongensis</name>
    <dbReference type="NCBI Taxonomy" id="1141890"/>
    <lineage>
        <taxon>Bacteria</taxon>
        <taxon>Pseudomonadati</taxon>
        <taxon>Pseudomonadota</taxon>
        <taxon>Alphaproteobacteria</taxon>
        <taxon>Sphingomonadales</taxon>
        <taxon>Sphingomonadaceae</taxon>
        <taxon>Sphingomonas</taxon>
    </lineage>
</organism>
<name>A0A285QX18_9SPHN</name>
<evidence type="ECO:0000259" key="2">
    <source>
        <dbReference type="Pfam" id="PF12706"/>
    </source>
</evidence>
<dbReference type="PANTHER" id="PTHR15032">
    <property type="entry name" value="N-ACYL-PHOSPHATIDYLETHANOLAMINE-HYDROLYZING PHOSPHOLIPASE D"/>
    <property type="match status" value="1"/>
</dbReference>
<dbReference type="AlphaFoldDB" id="A0A285QX18"/>
<evidence type="ECO:0000313" key="4">
    <source>
        <dbReference type="Proteomes" id="UP000219494"/>
    </source>
</evidence>
<dbReference type="Pfam" id="PF12706">
    <property type="entry name" value="Lactamase_B_2"/>
    <property type="match status" value="1"/>
</dbReference>
<dbReference type="Proteomes" id="UP000219494">
    <property type="component" value="Unassembled WGS sequence"/>
</dbReference>
<gene>
    <name evidence="3" type="ORF">SAMN06297144_1616</name>
</gene>
<dbReference type="PANTHER" id="PTHR15032:SF4">
    <property type="entry name" value="N-ACYL-PHOSPHATIDYLETHANOLAMINE-HYDROLYZING PHOSPHOLIPASE D"/>
    <property type="match status" value="1"/>
</dbReference>
<dbReference type="EMBL" id="OBMI01000002">
    <property type="protein sequence ID" value="SOB86510.1"/>
    <property type="molecule type" value="Genomic_DNA"/>
</dbReference>
<proteinExistence type="predicted"/>